<comment type="caution">
    <text evidence="1">The sequence shown here is derived from an EMBL/GenBank/DDBJ whole genome shotgun (WGS) entry which is preliminary data.</text>
</comment>
<evidence type="ECO:0000313" key="1">
    <source>
        <dbReference type="EMBL" id="MDQ7248670.1"/>
    </source>
</evidence>
<dbReference type="Gene3D" id="1.20.1290.10">
    <property type="entry name" value="AhpD-like"/>
    <property type="match status" value="1"/>
</dbReference>
<reference evidence="2" key="1">
    <citation type="submission" date="2023-08" db="EMBL/GenBank/DDBJ databases">
        <title>Rhodospirillaceae gen. nov., a novel taxon isolated from the Yangtze River Yuezi River estuary sludge.</title>
        <authorList>
            <person name="Ruan L."/>
        </authorList>
    </citation>
    <scope>NUCLEOTIDE SEQUENCE [LARGE SCALE GENOMIC DNA]</scope>
    <source>
        <strain evidence="2">R-7</strain>
    </source>
</reference>
<dbReference type="Proteomes" id="UP001230156">
    <property type="component" value="Unassembled WGS sequence"/>
</dbReference>
<organism evidence="1 2">
    <name type="scientific">Dongia sedimenti</name>
    <dbReference type="NCBI Taxonomy" id="3064282"/>
    <lineage>
        <taxon>Bacteria</taxon>
        <taxon>Pseudomonadati</taxon>
        <taxon>Pseudomonadota</taxon>
        <taxon>Alphaproteobacteria</taxon>
        <taxon>Rhodospirillales</taxon>
        <taxon>Dongiaceae</taxon>
        <taxon>Dongia</taxon>
    </lineage>
</organism>
<evidence type="ECO:0000313" key="2">
    <source>
        <dbReference type="Proteomes" id="UP001230156"/>
    </source>
</evidence>
<proteinExistence type="predicted"/>
<protein>
    <submittedName>
        <fullName evidence="1">Uncharacterized protein</fullName>
    </submittedName>
</protein>
<gene>
    <name evidence="1" type="ORF">Q8A70_13375</name>
</gene>
<dbReference type="RefSeq" id="WP_379956153.1">
    <property type="nucleotide sequence ID" value="NZ_JAUYVI010000004.1"/>
</dbReference>
<keyword evidence="2" id="KW-1185">Reference proteome</keyword>
<sequence>MDRTNAIFIANPEHEPIADAEPAGTEAPHFEVFVAMQKRAVHRRLDDHLAALVRDRAAAFAGLTPREQAAVAWVEAVISSGKTQSADGAYAALRKHFDEAAIAKLTALAGTASARAKLGSANRG</sequence>
<dbReference type="SUPFAM" id="SSF69118">
    <property type="entry name" value="AhpD-like"/>
    <property type="match status" value="1"/>
</dbReference>
<dbReference type="EMBL" id="JAUYVI010000004">
    <property type="protein sequence ID" value="MDQ7248670.1"/>
    <property type="molecule type" value="Genomic_DNA"/>
</dbReference>
<accession>A0ABU0YND4</accession>
<dbReference type="InterPro" id="IPR029032">
    <property type="entry name" value="AhpD-like"/>
</dbReference>
<name>A0ABU0YND4_9PROT</name>